<feature type="domain" description="RdRp catalytic" evidence="9">
    <location>
        <begin position="415"/>
        <end position="529"/>
    </location>
</feature>
<keyword evidence="5 8" id="KW-0547">Nucleotide-binding</keyword>
<dbReference type="GO" id="GO:0039694">
    <property type="term" value="P:viral RNA genome replication"/>
    <property type="evidence" value="ECO:0007669"/>
    <property type="project" value="InterPro"/>
</dbReference>
<keyword evidence="2 8" id="KW-0696">RNA-directed RNA polymerase</keyword>
<evidence type="ECO:0000256" key="2">
    <source>
        <dbReference type="ARBA" id="ARBA00022484"/>
    </source>
</evidence>
<comment type="catalytic activity">
    <reaction evidence="7 8">
        <text>RNA(n) + a ribonucleoside 5'-triphosphate = RNA(n+1) + diphosphate</text>
        <dbReference type="Rhea" id="RHEA:21248"/>
        <dbReference type="Rhea" id="RHEA-COMP:14527"/>
        <dbReference type="Rhea" id="RHEA-COMP:17342"/>
        <dbReference type="ChEBI" id="CHEBI:33019"/>
        <dbReference type="ChEBI" id="CHEBI:61557"/>
        <dbReference type="ChEBI" id="CHEBI:140395"/>
        <dbReference type="EC" id="2.7.7.48"/>
    </reaction>
</comment>
<dbReference type="Pfam" id="PF02123">
    <property type="entry name" value="RdRP_4"/>
    <property type="match status" value="1"/>
</dbReference>
<dbReference type="InterPro" id="IPR001795">
    <property type="entry name" value="RNA-dir_pol_luteovirus"/>
</dbReference>
<evidence type="ECO:0000256" key="5">
    <source>
        <dbReference type="ARBA" id="ARBA00022741"/>
    </source>
</evidence>
<evidence type="ECO:0000259" key="9">
    <source>
        <dbReference type="PROSITE" id="PS50507"/>
    </source>
</evidence>
<dbReference type="InterPro" id="IPR007094">
    <property type="entry name" value="RNA-dir_pol_PSvirus"/>
</dbReference>
<dbReference type="GO" id="GO:0006351">
    <property type="term" value="P:DNA-templated transcription"/>
    <property type="evidence" value="ECO:0007669"/>
    <property type="project" value="InterPro"/>
</dbReference>
<protein>
    <recommendedName>
        <fullName evidence="8">RNA-directed RNA polymerase</fullName>
        <ecNumber evidence="8">2.7.7.48</ecNumber>
    </recommendedName>
</protein>
<evidence type="ECO:0000256" key="4">
    <source>
        <dbReference type="ARBA" id="ARBA00022695"/>
    </source>
</evidence>
<name>A0A9E9C2C1_9VIRU</name>
<evidence type="ECO:0000256" key="7">
    <source>
        <dbReference type="ARBA" id="ARBA00048744"/>
    </source>
</evidence>
<evidence type="ECO:0000256" key="1">
    <source>
        <dbReference type="ARBA" id="ARBA00010455"/>
    </source>
</evidence>
<dbReference type="EMBL" id="OL795376">
    <property type="protein sequence ID" value="WAK73605.1"/>
    <property type="molecule type" value="Genomic_RNA"/>
</dbReference>
<reference evidence="10" key="1">
    <citation type="submission" date="2021-12" db="EMBL/GenBank/DDBJ databases">
        <title>Study of the virome of Phytophthora palustris.</title>
        <authorList>
            <person name="Botella L."/>
            <person name="Jung T."/>
        </authorList>
    </citation>
    <scope>NUCLEOTIDE SEQUENCE</scope>
    <source>
        <strain evidence="10">KA0146</strain>
    </source>
</reference>
<accession>A0A9E9C2C1</accession>
<dbReference type="InterPro" id="IPR043502">
    <property type="entry name" value="DNA/RNA_pol_sf"/>
</dbReference>
<dbReference type="GO" id="GO:0003968">
    <property type="term" value="F:RNA-directed RNA polymerase activity"/>
    <property type="evidence" value="ECO:0007669"/>
    <property type="project" value="UniProtKB-KW"/>
</dbReference>
<keyword evidence="6 8" id="KW-0693">Viral RNA replication</keyword>
<comment type="similarity">
    <text evidence="1">Belongs to the totiviridae RNA-directed RNA polymerase family.</text>
</comment>
<keyword evidence="4 8" id="KW-0548">Nucleotidyltransferase</keyword>
<dbReference type="SUPFAM" id="SSF56672">
    <property type="entry name" value="DNA/RNA polymerases"/>
    <property type="match status" value="1"/>
</dbReference>
<evidence type="ECO:0000256" key="8">
    <source>
        <dbReference type="RuleBase" id="RU364050"/>
    </source>
</evidence>
<sequence>MQQRVAQRVAELGTCGRNLSEYLRIHDLPDDFIDQDVIGQLMILHNLYIPNITTQRKNEIMSGSNAGKKLFTACATSTLVCDFAVQVYLPENMVVDLVRALLPKLPEPSNKIKKKLKGKTLRDEREYKWFKIKQHSAARYKTNIWATDVIKYLYTKKRKMYVAYNSLLPHLIGLANDQVAAALLLGIGLWPYLPDAAELSVRLVRDPVAAKALTTILKGLGANSTRLGAMLCEGQALQGRGIGGIDLRKECEERVGEAGRSKAPELFSEGELREAIRHVIQHELRGKTVDFANPDDLWSRRWQWCVNGGHSRTLEHANPKWTVPFKGHIHRRVAAEAWDENPLTGWDGNVYVSASAKLEHGKTRLLLACDTVSYVNFEHILRPVEKAWANDRVLLDPGEPGPSGICERVNRMPGKINVMMDYDDFNAQHSIRAMQLVFEELAAETNYDVDMGNKIVESFKHMHVYAEGEFVGTATGTLMSGHRATTFINSVLNAAYVYASAPELYDDFVSLHTGDDVVARFTSYRSIGLLLAAMRKRGLKLNPMKQSVGSVCAEFLRMAITSTEARGYLSRAIASLVSGNWVAPLALGPDELLTTVITGVRSCINRSGVREYGEVVASAVARRTRLPARYLSRLLRGEVALGTGPIFGDVGRISSLEVHTSRETDLEILEHSKDAPTCATRAYLQKHVHPVEAEALKMARTDILEKMRTASYAKSSREAIGRRDEIKLRLEAKPAVVAVGSYRVEELRRAGRMEGLLEHYPLIQLVRSRLTTRNIKDLLESLGHSVTTQEANVAAWGGKSSPTVIRGILPYGEAAALSNKCPGGIIIVDYNVYL</sequence>
<dbReference type="GO" id="GO:0003723">
    <property type="term" value="F:RNA binding"/>
    <property type="evidence" value="ECO:0007669"/>
    <property type="project" value="InterPro"/>
</dbReference>
<organism evidence="10">
    <name type="scientific">Phytophthora palustris toti-like virus 2-3</name>
    <dbReference type="NCBI Taxonomy" id="2976311"/>
    <lineage>
        <taxon>Viruses</taxon>
        <taxon>Riboviria</taxon>
        <taxon>Orthornavirae</taxon>
        <taxon>Duplornaviricota</taxon>
        <taxon>Chrymotiviricetes</taxon>
        <taxon>Ghabrivirales</taxon>
        <taxon>Totiviridae</taxon>
    </lineage>
</organism>
<dbReference type="EC" id="2.7.7.48" evidence="8"/>
<dbReference type="GO" id="GO:0000166">
    <property type="term" value="F:nucleotide binding"/>
    <property type="evidence" value="ECO:0007669"/>
    <property type="project" value="UniProtKB-KW"/>
</dbReference>
<evidence type="ECO:0000313" key="10">
    <source>
        <dbReference type="EMBL" id="WAK73605.1"/>
    </source>
</evidence>
<proteinExistence type="inferred from homology"/>
<evidence type="ECO:0000256" key="3">
    <source>
        <dbReference type="ARBA" id="ARBA00022679"/>
    </source>
</evidence>
<keyword evidence="3 8" id="KW-0808">Transferase</keyword>
<dbReference type="PROSITE" id="PS50507">
    <property type="entry name" value="RDRP_SSRNA_POS"/>
    <property type="match status" value="1"/>
</dbReference>
<evidence type="ECO:0000256" key="6">
    <source>
        <dbReference type="ARBA" id="ARBA00022953"/>
    </source>
</evidence>